<accession>A0A559K7A1</accession>
<sequence length="333" mass="36952">MKDAIHFAIIGFGEVSQYHAKAIAELPGAKLAAVCDRNLDKRKKAEELYGAATYSDYHEMLQRDDIDVVNILTASGTHAEIGIAAAKAGKHVITEKPIDICLDKADALIDACREAGVKLSCIFQHRFNPAVMEIKKAIREEKFGQLNFGAAHTKWYRPQEYYDQVAWRGTWALDGGGAVMNQSIHYIDLLQYIMGDVEEVFAYCATRAHERIEVEDLAVASVKFKSGALGMIEGNVSAYPGFYTRLDVYGEHGSAVIESNKMKEWKLKSGEGYDSGQEQSPVNAHYYQLKDMMDAIKEDRQPFVSGAEARKSLEIVQAIYRSARTGAPVKITG</sequence>
<dbReference type="InterPro" id="IPR052515">
    <property type="entry name" value="Gfo/Idh/MocA_Oxidoreductase"/>
</dbReference>
<dbReference type="Pfam" id="PF01408">
    <property type="entry name" value="GFO_IDH_MocA"/>
    <property type="match status" value="1"/>
</dbReference>
<dbReference type="GO" id="GO:0000166">
    <property type="term" value="F:nucleotide binding"/>
    <property type="evidence" value="ECO:0007669"/>
    <property type="project" value="InterPro"/>
</dbReference>
<comment type="caution">
    <text evidence="3">The sequence shown here is derived from an EMBL/GenBank/DDBJ whole genome shotgun (WGS) entry which is preliminary data.</text>
</comment>
<name>A0A559K7A1_9BACL</name>
<proteinExistence type="predicted"/>
<protein>
    <submittedName>
        <fullName evidence="3">Gfo/Idh/MocA family oxidoreductase</fullName>
    </submittedName>
</protein>
<dbReference type="SUPFAM" id="SSF55347">
    <property type="entry name" value="Glyceraldehyde-3-phosphate dehydrogenase-like, C-terminal domain"/>
    <property type="match status" value="1"/>
</dbReference>
<dbReference type="InterPro" id="IPR000683">
    <property type="entry name" value="Gfo/Idh/MocA-like_OxRdtase_N"/>
</dbReference>
<dbReference type="EMBL" id="VNJI01000029">
    <property type="protein sequence ID" value="TVY07994.1"/>
    <property type="molecule type" value="Genomic_DNA"/>
</dbReference>
<keyword evidence="4" id="KW-1185">Reference proteome</keyword>
<dbReference type="InterPro" id="IPR055170">
    <property type="entry name" value="GFO_IDH_MocA-like_dom"/>
</dbReference>
<dbReference type="InterPro" id="IPR036291">
    <property type="entry name" value="NAD(P)-bd_dom_sf"/>
</dbReference>
<evidence type="ECO:0000259" key="2">
    <source>
        <dbReference type="Pfam" id="PF22725"/>
    </source>
</evidence>
<dbReference type="Pfam" id="PF22725">
    <property type="entry name" value="GFO_IDH_MocA_C3"/>
    <property type="match status" value="1"/>
</dbReference>
<feature type="domain" description="GFO/IDH/MocA-like oxidoreductase" evidence="2">
    <location>
        <begin position="132"/>
        <end position="255"/>
    </location>
</feature>
<evidence type="ECO:0000313" key="4">
    <source>
        <dbReference type="Proteomes" id="UP000317036"/>
    </source>
</evidence>
<dbReference type="Gene3D" id="3.30.360.10">
    <property type="entry name" value="Dihydrodipicolinate Reductase, domain 2"/>
    <property type="match status" value="1"/>
</dbReference>
<feature type="domain" description="Gfo/Idh/MocA-like oxidoreductase N-terminal" evidence="1">
    <location>
        <begin position="5"/>
        <end position="121"/>
    </location>
</feature>
<dbReference type="PANTHER" id="PTHR43249:SF1">
    <property type="entry name" value="D-GLUCOSIDE 3-DEHYDROGENASE"/>
    <property type="match status" value="1"/>
</dbReference>
<dbReference type="AlphaFoldDB" id="A0A559K7A1"/>
<gene>
    <name evidence="3" type="ORF">FPZ49_21335</name>
</gene>
<evidence type="ECO:0000313" key="3">
    <source>
        <dbReference type="EMBL" id="TVY07994.1"/>
    </source>
</evidence>
<dbReference type="SUPFAM" id="SSF51735">
    <property type="entry name" value="NAD(P)-binding Rossmann-fold domains"/>
    <property type="match status" value="1"/>
</dbReference>
<organism evidence="3 4">
    <name type="scientific">Paenibacillus cremeus</name>
    <dbReference type="NCBI Taxonomy" id="2163881"/>
    <lineage>
        <taxon>Bacteria</taxon>
        <taxon>Bacillati</taxon>
        <taxon>Bacillota</taxon>
        <taxon>Bacilli</taxon>
        <taxon>Bacillales</taxon>
        <taxon>Paenibacillaceae</taxon>
        <taxon>Paenibacillus</taxon>
    </lineage>
</organism>
<dbReference type="Gene3D" id="3.40.50.720">
    <property type="entry name" value="NAD(P)-binding Rossmann-like Domain"/>
    <property type="match status" value="1"/>
</dbReference>
<dbReference type="OrthoDB" id="9815825at2"/>
<evidence type="ECO:0000259" key="1">
    <source>
        <dbReference type="Pfam" id="PF01408"/>
    </source>
</evidence>
<dbReference type="RefSeq" id="WP_144850693.1">
    <property type="nucleotide sequence ID" value="NZ_VNJI01000029.1"/>
</dbReference>
<dbReference type="Proteomes" id="UP000317036">
    <property type="component" value="Unassembled WGS sequence"/>
</dbReference>
<reference evidence="3 4" key="1">
    <citation type="submission" date="2019-07" db="EMBL/GenBank/DDBJ databases">
        <authorList>
            <person name="Kim J."/>
        </authorList>
    </citation>
    <scope>NUCLEOTIDE SEQUENCE [LARGE SCALE GENOMIC DNA]</scope>
    <source>
        <strain evidence="3 4">JC52</strain>
    </source>
</reference>
<dbReference type="PANTHER" id="PTHR43249">
    <property type="entry name" value="UDP-N-ACETYL-2-AMINO-2-DEOXY-D-GLUCURONATE OXIDASE"/>
    <property type="match status" value="1"/>
</dbReference>